<dbReference type="PANTHER" id="PTHR42722:SF1">
    <property type="entry name" value="VALINE DEHYDROGENASE"/>
    <property type="match status" value="1"/>
</dbReference>
<keyword evidence="5" id="KW-0547">Nucleotide-binding</keyword>
<evidence type="ECO:0000256" key="5">
    <source>
        <dbReference type="PIRSR" id="PIRSR000188-2"/>
    </source>
</evidence>
<evidence type="ECO:0000256" key="6">
    <source>
        <dbReference type="RuleBase" id="RU004417"/>
    </source>
</evidence>
<organism evidence="8 9">
    <name type="scientific">Aerophototrophica crusticola</name>
    <dbReference type="NCBI Taxonomy" id="1709002"/>
    <lineage>
        <taxon>Bacteria</taxon>
        <taxon>Pseudomonadati</taxon>
        <taxon>Pseudomonadota</taxon>
        <taxon>Alphaproteobacteria</taxon>
        <taxon>Rhodospirillales</taxon>
        <taxon>Rhodospirillaceae</taxon>
        <taxon>Aerophototrophica</taxon>
    </lineage>
</organism>
<dbReference type="SUPFAM" id="SSF53223">
    <property type="entry name" value="Aminoacid dehydrogenase-like, N-terminal domain"/>
    <property type="match status" value="1"/>
</dbReference>
<dbReference type="CDD" id="cd01075">
    <property type="entry name" value="NAD_bind_Leu_Phe_Val_DH"/>
    <property type="match status" value="1"/>
</dbReference>
<feature type="binding site" evidence="5">
    <location>
        <begin position="181"/>
        <end position="186"/>
    </location>
    <ligand>
        <name>NAD(+)</name>
        <dbReference type="ChEBI" id="CHEBI:57540"/>
    </ligand>
</feature>
<feature type="active site" description="Proton donor/acceptor" evidence="4">
    <location>
        <position position="81"/>
    </location>
</feature>
<protein>
    <submittedName>
        <fullName evidence="8">Glu/Leu/Phe/Val dehydrogenase</fullName>
    </submittedName>
</protein>
<evidence type="ECO:0000256" key="1">
    <source>
        <dbReference type="ARBA" id="ARBA00006382"/>
    </source>
</evidence>
<feature type="domain" description="Glutamate/phenylalanine/leucine/valine/L-tryptophan dehydrogenase C-terminal" evidence="7">
    <location>
        <begin position="145"/>
        <end position="353"/>
    </location>
</feature>
<keyword evidence="2 6" id="KW-0560">Oxidoreductase</keyword>
<dbReference type="GO" id="GO:0016639">
    <property type="term" value="F:oxidoreductase activity, acting on the CH-NH2 group of donors, NAD or NADP as acceptor"/>
    <property type="evidence" value="ECO:0007669"/>
    <property type="project" value="InterPro"/>
</dbReference>
<dbReference type="EMBL" id="CP051775">
    <property type="protein sequence ID" value="QJE73569.1"/>
    <property type="molecule type" value="Genomic_DNA"/>
</dbReference>
<dbReference type="InterPro" id="IPR016211">
    <property type="entry name" value="Glu/Phe/Leu/Val/Trp_DH_bac/arc"/>
</dbReference>
<evidence type="ECO:0000256" key="2">
    <source>
        <dbReference type="ARBA" id="ARBA00023002"/>
    </source>
</evidence>
<gene>
    <name evidence="8" type="ORF">HHL28_11155</name>
</gene>
<dbReference type="Gene3D" id="3.40.50.720">
    <property type="entry name" value="NAD(P)-binding Rossmann-like Domain"/>
    <property type="match status" value="1"/>
</dbReference>
<reference evidence="8" key="1">
    <citation type="submission" date="2020-04" db="EMBL/GenBank/DDBJ databases">
        <title>A desert anoxygenic phototrophic bacterium fixes CO2 using RubisCO under aerobic conditions.</title>
        <authorList>
            <person name="Tang K."/>
        </authorList>
    </citation>
    <scope>NUCLEOTIDE SEQUENCE [LARGE SCALE GENOMIC DNA]</scope>
    <source>
        <strain evidence="8">MIMtkB3</strain>
    </source>
</reference>
<dbReference type="GO" id="GO:0006520">
    <property type="term" value="P:amino acid metabolic process"/>
    <property type="evidence" value="ECO:0007669"/>
    <property type="project" value="InterPro"/>
</dbReference>
<keyword evidence="9" id="KW-1185">Reference proteome</keyword>
<comment type="similarity">
    <text evidence="1 6">Belongs to the Glu/Leu/Phe/Val dehydrogenases family.</text>
</comment>
<evidence type="ECO:0000256" key="3">
    <source>
        <dbReference type="ARBA" id="ARBA00023027"/>
    </source>
</evidence>
<dbReference type="PRINTS" id="PR00082">
    <property type="entry name" value="GLFDHDRGNASE"/>
</dbReference>
<proteinExistence type="inferred from homology"/>
<dbReference type="FunFam" id="3.40.50.10860:FF:000010">
    <property type="entry name" value="Leucine dehydrogenase"/>
    <property type="match status" value="1"/>
</dbReference>
<sequence length="356" mass="37499">MAMVFDAPDFDNHELVLFGRDADTGLSAIIAVHSTALGPACGGCRMWPYASEGEAVRDVLRLSRGMSYKNAMAGLPLGGGKSVIIGDSRKDKSEALFRAFGQVIDSLGGRYIAAEDVGITVADVMAMGKSTKHVAGLSKGHDASGDPSPFTAYGVYLGIKAAFAHKFGNDSLKGVRVAVQGLGNVGSHLCQRLADDGAVLLVSDIHADNVKRAMDRFGAIAVDPAAIHAAEADIFAPCALGAVLDERTVPQLKAKVVAGGANNQLATDDIGELVRQAGILYAPDYVINGGGIINVSAEVTQAYDRDSVLRQVERIPHTLTDIFRRADREGRPTSAIADQMARERLSAARQTRLAAE</sequence>
<evidence type="ECO:0000313" key="9">
    <source>
        <dbReference type="Proteomes" id="UP000501891"/>
    </source>
</evidence>
<dbReference type="Pfam" id="PF02812">
    <property type="entry name" value="ELFV_dehydrog_N"/>
    <property type="match status" value="1"/>
</dbReference>
<dbReference type="KEGG" id="acru:HHL28_11155"/>
<accession>A0A858R7L5</accession>
<evidence type="ECO:0000313" key="8">
    <source>
        <dbReference type="EMBL" id="QJE73569.1"/>
    </source>
</evidence>
<dbReference type="PANTHER" id="PTHR42722">
    <property type="entry name" value="LEUCINE DEHYDROGENASE"/>
    <property type="match status" value="1"/>
</dbReference>
<name>A0A858R7L5_9PROT</name>
<dbReference type="SUPFAM" id="SSF51735">
    <property type="entry name" value="NAD(P)-binding Rossmann-fold domains"/>
    <property type="match status" value="1"/>
</dbReference>
<dbReference type="SMART" id="SM00839">
    <property type="entry name" value="ELFV_dehydrog"/>
    <property type="match status" value="1"/>
</dbReference>
<evidence type="ECO:0000256" key="4">
    <source>
        <dbReference type="PIRSR" id="PIRSR000188-1"/>
    </source>
</evidence>
<dbReference type="InterPro" id="IPR006096">
    <property type="entry name" value="Glu/Leu/Phe/Val/Trp_DH_C"/>
</dbReference>
<dbReference type="Pfam" id="PF00208">
    <property type="entry name" value="ELFV_dehydrog"/>
    <property type="match status" value="2"/>
</dbReference>
<dbReference type="InterPro" id="IPR046346">
    <property type="entry name" value="Aminoacid_DH-like_N_sf"/>
</dbReference>
<dbReference type="InterPro" id="IPR006095">
    <property type="entry name" value="Glu/Leu/Phe/Val/Trp_DH"/>
</dbReference>
<dbReference type="AlphaFoldDB" id="A0A858R7L5"/>
<dbReference type="GO" id="GO:0000166">
    <property type="term" value="F:nucleotide binding"/>
    <property type="evidence" value="ECO:0007669"/>
    <property type="project" value="UniProtKB-KW"/>
</dbReference>
<keyword evidence="3 5" id="KW-0520">NAD</keyword>
<evidence type="ECO:0000259" key="7">
    <source>
        <dbReference type="SMART" id="SM00839"/>
    </source>
</evidence>
<dbReference type="Gene3D" id="3.40.50.10860">
    <property type="entry name" value="Leucine Dehydrogenase, chain A, domain 1"/>
    <property type="match status" value="1"/>
</dbReference>
<dbReference type="InterPro" id="IPR036291">
    <property type="entry name" value="NAD(P)-bd_dom_sf"/>
</dbReference>
<dbReference type="InterPro" id="IPR006097">
    <property type="entry name" value="Glu/Leu/Phe/Val/Trp_DH_dimer"/>
</dbReference>
<dbReference type="Proteomes" id="UP000501891">
    <property type="component" value="Chromosome"/>
</dbReference>
<dbReference type="PIRSF" id="PIRSF000188">
    <property type="entry name" value="Phe_leu_dh"/>
    <property type="match status" value="1"/>
</dbReference>